<keyword evidence="1" id="KW-0175">Coiled coil</keyword>
<protein>
    <submittedName>
        <fullName evidence="2">Uncharacterized protein</fullName>
    </submittedName>
</protein>
<organism evidence="2 3">
    <name type="scientific">Salinivibrio proteolyticus</name>
    <dbReference type="NCBI Taxonomy" id="334715"/>
    <lineage>
        <taxon>Bacteria</taxon>
        <taxon>Pseudomonadati</taxon>
        <taxon>Pseudomonadota</taxon>
        <taxon>Gammaproteobacteria</taxon>
        <taxon>Vibrionales</taxon>
        <taxon>Vibrionaceae</taxon>
        <taxon>Salinivibrio</taxon>
    </lineage>
</organism>
<proteinExistence type="predicted"/>
<keyword evidence="3" id="KW-1185">Reference proteome</keyword>
<name>A0ABY7LE37_9GAMM</name>
<dbReference type="EMBL" id="CP114584">
    <property type="protein sequence ID" value="WBA13883.1"/>
    <property type="molecule type" value="Genomic_DNA"/>
</dbReference>
<dbReference type="RefSeq" id="WP_269597254.1">
    <property type="nucleotide sequence ID" value="NZ_CP114584.1"/>
</dbReference>
<dbReference type="Pfam" id="PF25708">
    <property type="entry name" value="Phage_T7_Gp5_9"/>
    <property type="match status" value="1"/>
</dbReference>
<evidence type="ECO:0000313" key="2">
    <source>
        <dbReference type="EMBL" id="WBA13883.1"/>
    </source>
</evidence>
<dbReference type="Proteomes" id="UP001164676">
    <property type="component" value="Chromosome"/>
</dbReference>
<dbReference type="InterPro" id="IPR058007">
    <property type="entry name" value="Gp5.9"/>
</dbReference>
<evidence type="ECO:0000313" key="3">
    <source>
        <dbReference type="Proteomes" id="UP001164676"/>
    </source>
</evidence>
<sequence>MTNNTALITLDQITHMPPSKAVDVLRNKDSLTSIIERVRVEATSEVLDVNQKKDRERMGSLARTVSTSKTTLVKAIKAAIADMETKVRDVKATCKYAEDELNKIRDEVLAPRKAWEEEQARIQKEREEAIFLRIENIRQMGNVQYIADLSELKDMANALEAMPITIEHFEEFVVDAISARDEALRSINDAIIHQVQEEARANALAEQQVTIAINEIRLIPTEAFSKCASEIALMISELKQKSMSLSADSFGDRLTEAQQAADTSLQQLQILLNSKSEESQGSTPITLNSEQVESATPAIKRASLVSTTQHQLESGMVSISMREYRHLQQCEAELEALKAFGVDNWSGYADAMASLNDRAA</sequence>
<evidence type="ECO:0000256" key="1">
    <source>
        <dbReference type="SAM" id="Coils"/>
    </source>
</evidence>
<feature type="coiled-coil region" evidence="1">
    <location>
        <begin position="73"/>
        <end position="107"/>
    </location>
</feature>
<reference evidence="2" key="1">
    <citation type="submission" date="2022-09" db="EMBL/GenBank/DDBJ databases">
        <authorList>
            <person name="Li Z.-J."/>
        </authorList>
    </citation>
    <scope>NUCLEOTIDE SEQUENCE</scope>
    <source>
        <strain evidence="2">TGB10</strain>
    </source>
</reference>
<gene>
    <name evidence="2" type="ORF">N7E60_09085</name>
</gene>
<accession>A0ABY7LE37</accession>